<dbReference type="AlphaFoldDB" id="A0AAV4GTT0"/>
<sequence>MACTSPAAPAERSKRGPGRPPKKRPTPPLRKDGIVEIPTNVHNRLEFVYEDPSMLKSLFAYFKNLKAVDVHIRCRPAGITFFTRDGAATCRVVAELPGENMNHFYCGDTFWLGLNRENVERIFSSIDKSFFKVTILHRHDDPDNLVIIFKDAEIDKECSYRITVSTLDYDEDLFAAEALTTPAALKEPPIEFRLTAKQFKKSVTDISHYSDTLTFEKLGSHPLQFTYNRVGITYNEVYHAPETIHLRSEVGENMVFRCTVAVSNIKSLASAMVTDYVGIYCRVDGDLLFRSEVDALIMSTFTSIA</sequence>
<name>A0AAV4GTT0_9GAST</name>
<protein>
    <submittedName>
        <fullName evidence="4">Proliferating cell nuclear antigen-like protein</fullName>
    </submittedName>
</protein>
<dbReference type="GO" id="GO:0006275">
    <property type="term" value="P:regulation of DNA replication"/>
    <property type="evidence" value="ECO:0007669"/>
    <property type="project" value="InterPro"/>
</dbReference>
<dbReference type="InterPro" id="IPR046938">
    <property type="entry name" value="DNA_clamp_sf"/>
</dbReference>
<evidence type="ECO:0000259" key="3">
    <source>
        <dbReference type="Pfam" id="PF00705"/>
    </source>
</evidence>
<feature type="compositionally biased region" description="Basic residues" evidence="2">
    <location>
        <begin position="15"/>
        <end position="25"/>
    </location>
</feature>
<evidence type="ECO:0000256" key="1">
    <source>
        <dbReference type="ARBA" id="ARBA00023125"/>
    </source>
</evidence>
<dbReference type="GO" id="GO:0043626">
    <property type="term" value="C:PCNA complex"/>
    <property type="evidence" value="ECO:0007669"/>
    <property type="project" value="TreeGrafter"/>
</dbReference>
<dbReference type="GO" id="GO:0003677">
    <property type="term" value="F:DNA binding"/>
    <property type="evidence" value="ECO:0007669"/>
    <property type="project" value="UniProtKB-KW"/>
</dbReference>
<keyword evidence="5" id="KW-1185">Reference proteome</keyword>
<dbReference type="Proteomes" id="UP000762676">
    <property type="component" value="Unassembled WGS sequence"/>
</dbReference>
<feature type="region of interest" description="Disordered" evidence="2">
    <location>
        <begin position="1"/>
        <end position="32"/>
    </location>
</feature>
<keyword evidence="1" id="KW-0238">DNA-binding</keyword>
<proteinExistence type="predicted"/>
<reference evidence="4 5" key="1">
    <citation type="journal article" date="2021" name="Elife">
        <title>Chloroplast acquisition without the gene transfer in kleptoplastic sea slugs, Plakobranchus ocellatus.</title>
        <authorList>
            <person name="Maeda T."/>
            <person name="Takahashi S."/>
            <person name="Yoshida T."/>
            <person name="Shimamura S."/>
            <person name="Takaki Y."/>
            <person name="Nagai Y."/>
            <person name="Toyoda A."/>
            <person name="Suzuki Y."/>
            <person name="Arimoto A."/>
            <person name="Ishii H."/>
            <person name="Satoh N."/>
            <person name="Nishiyama T."/>
            <person name="Hasebe M."/>
            <person name="Maruyama T."/>
            <person name="Minagawa J."/>
            <person name="Obokata J."/>
            <person name="Shigenobu S."/>
        </authorList>
    </citation>
    <scope>NUCLEOTIDE SEQUENCE [LARGE SCALE GENOMIC DNA]</scope>
</reference>
<comment type="caution">
    <text evidence="4">The sequence shown here is derived from an EMBL/GenBank/DDBJ whole genome shotgun (WGS) entry which is preliminary data.</text>
</comment>
<evidence type="ECO:0000313" key="5">
    <source>
        <dbReference type="Proteomes" id="UP000762676"/>
    </source>
</evidence>
<dbReference type="SUPFAM" id="SSF55979">
    <property type="entry name" value="DNA clamp"/>
    <property type="match status" value="1"/>
</dbReference>
<dbReference type="EMBL" id="BMAT01005128">
    <property type="protein sequence ID" value="GFR87951.1"/>
    <property type="molecule type" value="Genomic_DNA"/>
</dbReference>
<evidence type="ECO:0000313" key="4">
    <source>
        <dbReference type="EMBL" id="GFR87951.1"/>
    </source>
</evidence>
<accession>A0AAV4GTT0</accession>
<organism evidence="4 5">
    <name type="scientific">Elysia marginata</name>
    <dbReference type="NCBI Taxonomy" id="1093978"/>
    <lineage>
        <taxon>Eukaryota</taxon>
        <taxon>Metazoa</taxon>
        <taxon>Spiralia</taxon>
        <taxon>Lophotrochozoa</taxon>
        <taxon>Mollusca</taxon>
        <taxon>Gastropoda</taxon>
        <taxon>Heterobranchia</taxon>
        <taxon>Euthyneura</taxon>
        <taxon>Panpulmonata</taxon>
        <taxon>Sacoglossa</taxon>
        <taxon>Placobranchoidea</taxon>
        <taxon>Plakobranchidae</taxon>
        <taxon>Elysia</taxon>
    </lineage>
</organism>
<dbReference type="Gene3D" id="3.70.10.10">
    <property type="match status" value="1"/>
</dbReference>
<dbReference type="InterPro" id="IPR000730">
    <property type="entry name" value="Pr_cel_nuc_antig"/>
</dbReference>
<dbReference type="Pfam" id="PF00705">
    <property type="entry name" value="PCNA_N"/>
    <property type="match status" value="1"/>
</dbReference>
<feature type="domain" description="Proliferating cell nuclear antigen PCNA N-terminal" evidence="3">
    <location>
        <begin position="45"/>
        <end position="172"/>
    </location>
</feature>
<dbReference type="GO" id="GO:0019985">
    <property type="term" value="P:translesion synthesis"/>
    <property type="evidence" value="ECO:0007669"/>
    <property type="project" value="TreeGrafter"/>
</dbReference>
<gene>
    <name evidence="4" type="ORF">ElyMa_002505400</name>
</gene>
<evidence type="ECO:0000256" key="2">
    <source>
        <dbReference type="SAM" id="MobiDB-lite"/>
    </source>
</evidence>
<dbReference type="InterPro" id="IPR022648">
    <property type="entry name" value="Pr_cel_nuc_antig_N"/>
</dbReference>
<dbReference type="PANTHER" id="PTHR11352">
    <property type="entry name" value="PROLIFERATING CELL NUCLEAR ANTIGEN"/>
    <property type="match status" value="1"/>
</dbReference>
<dbReference type="GO" id="GO:0030337">
    <property type="term" value="F:DNA polymerase processivity factor activity"/>
    <property type="evidence" value="ECO:0007669"/>
    <property type="project" value="InterPro"/>
</dbReference>
<dbReference type="PANTHER" id="PTHR11352:SF0">
    <property type="entry name" value="PROLIFERATING CELL NUCLEAR ANTIGEN"/>
    <property type="match status" value="1"/>
</dbReference>
<dbReference type="GO" id="GO:0006272">
    <property type="term" value="P:leading strand elongation"/>
    <property type="evidence" value="ECO:0007669"/>
    <property type="project" value="TreeGrafter"/>
</dbReference>
<dbReference type="GO" id="GO:0006298">
    <property type="term" value="P:mismatch repair"/>
    <property type="evidence" value="ECO:0007669"/>
    <property type="project" value="TreeGrafter"/>
</dbReference>